<dbReference type="Proteomes" id="UP000515489">
    <property type="component" value="Chromosome"/>
</dbReference>
<dbReference type="Gene3D" id="2.60.40.10">
    <property type="entry name" value="Immunoglobulins"/>
    <property type="match status" value="2"/>
</dbReference>
<dbReference type="InterPro" id="IPR003961">
    <property type="entry name" value="FN3_dom"/>
</dbReference>
<dbReference type="EMBL" id="CP060202">
    <property type="protein sequence ID" value="QNH62486.1"/>
    <property type="molecule type" value="Genomic_DNA"/>
</dbReference>
<dbReference type="InterPro" id="IPR026444">
    <property type="entry name" value="Secre_tail"/>
</dbReference>
<organism evidence="3 4">
    <name type="scientific">Hymenobacter sediminicola</name>
    <dbReference type="NCBI Taxonomy" id="2761579"/>
    <lineage>
        <taxon>Bacteria</taxon>
        <taxon>Pseudomonadati</taxon>
        <taxon>Bacteroidota</taxon>
        <taxon>Cytophagia</taxon>
        <taxon>Cytophagales</taxon>
        <taxon>Hymenobacteraceae</taxon>
        <taxon>Hymenobacter</taxon>
    </lineage>
</organism>
<dbReference type="InterPro" id="IPR036116">
    <property type="entry name" value="FN3_sf"/>
</dbReference>
<dbReference type="InterPro" id="IPR056600">
    <property type="entry name" value="GBD_T9SS_assoc"/>
</dbReference>
<reference evidence="3 4" key="1">
    <citation type="submission" date="2020-08" db="EMBL/GenBank/DDBJ databases">
        <title>Hymenobacter sp. S2-20-2 genome sequencing.</title>
        <authorList>
            <person name="Jin L."/>
        </authorList>
    </citation>
    <scope>NUCLEOTIDE SEQUENCE [LARGE SCALE GENOMIC DNA]</scope>
    <source>
        <strain evidence="3 4">S2-20-2</strain>
    </source>
</reference>
<dbReference type="Gene3D" id="2.60.120.380">
    <property type="match status" value="1"/>
</dbReference>
<dbReference type="InterPro" id="IPR013783">
    <property type="entry name" value="Ig-like_fold"/>
</dbReference>
<dbReference type="Pfam" id="PF18962">
    <property type="entry name" value="Por_Secre_tail"/>
    <property type="match status" value="1"/>
</dbReference>
<feature type="chain" id="PRO_5028848818" evidence="1">
    <location>
        <begin position="36"/>
        <end position="922"/>
    </location>
</feature>
<dbReference type="KEGG" id="hsk:H4317_01270"/>
<protein>
    <submittedName>
        <fullName evidence="3">T9SS type A sorting domain-containing protein</fullName>
    </submittedName>
</protein>
<dbReference type="Pfam" id="PF00041">
    <property type="entry name" value="fn3"/>
    <property type="match status" value="1"/>
</dbReference>
<gene>
    <name evidence="3" type="ORF">H4317_01270</name>
</gene>
<dbReference type="SMART" id="SM00060">
    <property type="entry name" value="FN3"/>
    <property type="match status" value="2"/>
</dbReference>
<keyword evidence="1" id="KW-0732">Signal</keyword>
<dbReference type="NCBIfam" id="TIGR04183">
    <property type="entry name" value="Por_Secre_tail"/>
    <property type="match status" value="1"/>
</dbReference>
<sequence length="922" mass="91972">MITNLYSSASWTSGRLRTRLTALAAALLLAPAAWAQAPANDNCTGAIALTPGATCTVVTGTNENATASTAPVPSCGGTTTTGSNDVWYSVIVPAGGAVTVTTSSITGSPFVDSVIELYSGTCASPTYLTCNDDATGLFSSATATGLTAGSTVYARVMSYGTSPTGQFGVCATIPAAVPANDNPTGAVALTVAATCTPVNGTNTAATTTTANGYANPGAAPYSCGIAVTPKDVWYRFTTAASGAGSTSVSIQVTGNPAGYLRAFSAASAAGPFTEIGCASGGANNVVSTPLNLSGLTPSTTYYVSVAGYGSADTQGAFTICASSTIAAVCAAPTAISIGSITTTSASLVFTPGSGNTSYTVTYYPTATPTAVTTVTPTPTASPVAITGLTAGTAYTVTLQAICAGGGTTGLITRTFTSSALPPANNECATAVTLTPSAAGGACTATNGTVAGATQSNAPILCNGFTATAAQDVWYSFVATATSHTVTVTGNFDGVLEVLSGACGALTNVGCADATGTSETLNLTALTVGTTYRMRYYPYTSNPANGAFTICVTTPVPLPANDAAVQTVYTVGKAPVSAPQVVQAVVRNTGSAALPAFPLNLSVAGANTFTDAKIVPALAVGASTTITFAAYTPTAIGTNTVTVTAPADGLASNNTLVYTQAVTANNLSYIDDSQPLNATGIGVSGTTPNGILASRFTINTAAVIGEVRVNLAPVTTTTSTYQVVVLNAAGTGGQPGTILFTSPTQTRTAAGGVTTVPVTGNISVNGTFYVGVKEISGNVQLAYQVESPLRPGTHYFQGGGTTTWTDVSTVNIGTPPAPAATRLAIEVGFSSRTLSTNSAALSKAISMFPNPSNGHVTLDIQGAQAKGSMQVEIINMLGQVVHTSAVRDNAQNKLDLSSLSNGMYTVRIKSGSEYTIRQLALTK</sequence>
<evidence type="ECO:0000256" key="1">
    <source>
        <dbReference type="SAM" id="SignalP"/>
    </source>
</evidence>
<dbReference type="InterPro" id="IPR011635">
    <property type="entry name" value="CARDB"/>
</dbReference>
<accession>A0A7G7W7Z3</accession>
<evidence type="ECO:0000259" key="2">
    <source>
        <dbReference type="PROSITE" id="PS50853"/>
    </source>
</evidence>
<feature type="signal peptide" evidence="1">
    <location>
        <begin position="1"/>
        <end position="35"/>
    </location>
</feature>
<dbReference type="RefSeq" id="WP_185888395.1">
    <property type="nucleotide sequence ID" value="NZ_CP060202.1"/>
</dbReference>
<evidence type="ECO:0000313" key="4">
    <source>
        <dbReference type="Proteomes" id="UP000515489"/>
    </source>
</evidence>
<evidence type="ECO:0000313" key="3">
    <source>
        <dbReference type="EMBL" id="QNH62486.1"/>
    </source>
</evidence>
<feature type="domain" description="Fibronectin type-III" evidence="2">
    <location>
        <begin position="331"/>
        <end position="422"/>
    </location>
</feature>
<dbReference type="Pfam" id="PF07705">
    <property type="entry name" value="CARDB"/>
    <property type="match status" value="1"/>
</dbReference>
<dbReference type="CDD" id="cd00063">
    <property type="entry name" value="FN3"/>
    <property type="match status" value="1"/>
</dbReference>
<proteinExistence type="predicted"/>
<keyword evidence="4" id="KW-1185">Reference proteome</keyword>
<dbReference type="AlphaFoldDB" id="A0A7G7W7Z3"/>
<dbReference type="Pfam" id="PF23759">
    <property type="entry name" value="GBD_T9SS_assoc"/>
    <property type="match status" value="2"/>
</dbReference>
<name>A0A7G7W7Z3_9BACT</name>
<dbReference type="SUPFAM" id="SSF49265">
    <property type="entry name" value="Fibronectin type III"/>
    <property type="match status" value="1"/>
</dbReference>
<dbReference type="PROSITE" id="PS50853">
    <property type="entry name" value="FN3"/>
    <property type="match status" value="1"/>
</dbReference>